<dbReference type="EMBL" id="VICG01000016">
    <property type="protein sequence ID" value="KAA8563646.1"/>
    <property type="molecule type" value="Genomic_DNA"/>
</dbReference>
<evidence type="ECO:0000256" key="2">
    <source>
        <dbReference type="ARBA" id="ARBA00005927"/>
    </source>
</evidence>
<dbReference type="GO" id="GO:0012507">
    <property type="term" value="C:ER to Golgi transport vesicle membrane"/>
    <property type="evidence" value="ECO:0007669"/>
    <property type="project" value="TreeGrafter"/>
</dbReference>
<keyword evidence="5" id="KW-0813">Transport</keyword>
<proteinExistence type="inferred from homology"/>
<dbReference type="Proteomes" id="UP000322873">
    <property type="component" value="Unassembled WGS sequence"/>
</dbReference>
<evidence type="ECO:0000256" key="11">
    <source>
        <dbReference type="SAM" id="MobiDB-lite"/>
    </source>
</evidence>
<dbReference type="GO" id="GO:0070973">
    <property type="term" value="P:protein localization to endoplasmic reticulum exit site"/>
    <property type="evidence" value="ECO:0007669"/>
    <property type="project" value="TreeGrafter"/>
</dbReference>
<organism evidence="13 14">
    <name type="scientific">Monilinia fructicola</name>
    <name type="common">Brown rot fungus</name>
    <name type="synonym">Ciboria fructicola</name>
    <dbReference type="NCBI Taxonomy" id="38448"/>
    <lineage>
        <taxon>Eukaryota</taxon>
        <taxon>Fungi</taxon>
        <taxon>Dikarya</taxon>
        <taxon>Ascomycota</taxon>
        <taxon>Pezizomycotina</taxon>
        <taxon>Leotiomycetes</taxon>
        <taxon>Helotiales</taxon>
        <taxon>Sclerotiniaceae</taxon>
        <taxon>Monilinia</taxon>
    </lineage>
</organism>
<keyword evidence="14" id="KW-1185">Reference proteome</keyword>
<feature type="compositionally biased region" description="Polar residues" evidence="11">
    <location>
        <begin position="612"/>
        <end position="630"/>
    </location>
</feature>
<feature type="compositionally biased region" description="Polar residues" evidence="11">
    <location>
        <begin position="241"/>
        <end position="260"/>
    </location>
</feature>
<feature type="domain" description="Sec16 Sec23-binding" evidence="12">
    <location>
        <begin position="8"/>
        <end position="87"/>
    </location>
</feature>
<feature type="domain" description="Sec16 Sec23-binding" evidence="12">
    <location>
        <begin position="131"/>
        <end position="184"/>
    </location>
</feature>
<evidence type="ECO:0000256" key="1">
    <source>
        <dbReference type="ARBA" id="ARBA00004397"/>
    </source>
</evidence>
<evidence type="ECO:0000256" key="10">
    <source>
        <dbReference type="ARBA" id="ARBA00030878"/>
    </source>
</evidence>
<feature type="compositionally biased region" description="Polar residues" evidence="11">
    <location>
        <begin position="289"/>
        <end position="313"/>
    </location>
</feature>
<feature type="compositionally biased region" description="Polar residues" evidence="11">
    <location>
        <begin position="542"/>
        <end position="551"/>
    </location>
</feature>
<feature type="compositionally biased region" description="Low complexity" evidence="11">
    <location>
        <begin position="351"/>
        <end position="362"/>
    </location>
</feature>
<dbReference type="InterPro" id="IPR024298">
    <property type="entry name" value="Sec16_Sec23-bd"/>
</dbReference>
<dbReference type="VEuPathDB" id="FungiDB:MFRU_052g00270"/>
<feature type="compositionally biased region" description="Basic residues" evidence="11">
    <location>
        <begin position="646"/>
        <end position="655"/>
    </location>
</feature>
<keyword evidence="6" id="KW-0256">Endoplasmic reticulum</keyword>
<comment type="subcellular location">
    <subcellularLocation>
        <location evidence="1">Endoplasmic reticulum membrane</location>
        <topology evidence="1">Peripheral membrane protein</topology>
        <orientation evidence="1">Cytoplasmic side</orientation>
    </subcellularLocation>
</comment>
<dbReference type="Pfam" id="PF12931">
    <property type="entry name" value="TPR_Sec16"/>
    <property type="match status" value="2"/>
</dbReference>
<feature type="compositionally biased region" description="Pro residues" evidence="11">
    <location>
        <begin position="525"/>
        <end position="534"/>
    </location>
</feature>
<reference evidence="13 14" key="1">
    <citation type="submission" date="2019-06" db="EMBL/GenBank/DDBJ databases">
        <title>Genome Sequence of the Brown Rot Fungal Pathogen Monilinia fructicola.</title>
        <authorList>
            <person name="De Miccolis Angelini R.M."/>
            <person name="Landi L."/>
            <person name="Abate D."/>
            <person name="Pollastro S."/>
            <person name="Romanazzi G."/>
            <person name="Faretra F."/>
        </authorList>
    </citation>
    <scope>NUCLEOTIDE SEQUENCE [LARGE SCALE GENOMIC DNA]</scope>
    <source>
        <strain evidence="13 14">Mfrc123</strain>
    </source>
</reference>
<feature type="compositionally biased region" description="Polar residues" evidence="11">
    <location>
        <begin position="326"/>
        <end position="348"/>
    </location>
</feature>
<dbReference type="PANTHER" id="PTHR13402">
    <property type="entry name" value="RGPR-RELATED"/>
    <property type="match status" value="1"/>
</dbReference>
<evidence type="ECO:0000256" key="3">
    <source>
        <dbReference type="ARBA" id="ARBA00020746"/>
    </source>
</evidence>
<evidence type="ECO:0000256" key="7">
    <source>
        <dbReference type="ARBA" id="ARBA00022892"/>
    </source>
</evidence>
<evidence type="ECO:0000259" key="12">
    <source>
        <dbReference type="Pfam" id="PF12931"/>
    </source>
</evidence>
<feature type="region of interest" description="Disordered" evidence="11">
    <location>
        <begin position="234"/>
        <end position="672"/>
    </location>
</feature>
<dbReference type="GO" id="GO:0016192">
    <property type="term" value="P:vesicle-mediated transport"/>
    <property type="evidence" value="ECO:0007669"/>
    <property type="project" value="UniProtKB-KW"/>
</dbReference>
<protein>
    <recommendedName>
        <fullName evidence="4">COPII coat assembly protein SEC16</fullName>
    </recommendedName>
    <alternativeName>
        <fullName evidence="3">COPII coat assembly protein sec16</fullName>
    </alternativeName>
    <alternativeName>
        <fullName evidence="9 10">protein transport protein SEC16</fullName>
    </alternativeName>
</protein>
<feature type="compositionally biased region" description="Low complexity" evidence="11">
    <location>
        <begin position="553"/>
        <end position="572"/>
    </location>
</feature>
<dbReference type="AlphaFoldDB" id="A0A5M9J7P7"/>
<gene>
    <name evidence="13" type="ORF">EYC84_011669</name>
</gene>
<sequence length="672" mass="71616">MPLMVSIRWRETLGLVLSNRSTDDSKALTALGKLLSGYGRAEAAHICYLFARSTSIFGGIDDPSTNMVLVGSDHLRQPFDFDRELENQFFLVKFMSMAYHYQILPSMGIDKRLWNIVRLLLRRSLLKQDDHHNHHAQLVSSVDDLSNRLKSSPKDENGSWISKPSIDKVSGSVWATFNKFVAGDEQDTNDVTSNAGSSADIGPFARIAALYTGGGGLGINGILPATQQTKASSRYAPAATYTPQGSYEPPSSSHGSQPRTSMEGGRPSGEFRRNIYEPQKQMSSEHRPSSQQYNQPTNITTQGYSPYTGSDSPYTPHAITSAVDALSSNFDSPQPSSYDGQQTSQPQSGDYEPPSSGYEPPSATGYEPPSSTGYEPPAGDFYEPPSSGTGYEPPSYEPNLMEQLDSPINTKPKKSFMDDDDDVPALQARTDTPREKTKAEKDREADEAFRKAAEADAAKDKAPAPQKRGWGIPWFGGGKKEAAPDSQEKKAIRAKLGEESSFVYDPELKRWINKKAGAENTPSPSATPPPPRATGPPRSASGTVMPSTTAGLSMPPRSVSSASAPPQRASNGSGDGGTTVDGGLVKPPMAPAMARTQSNGSAMGGNLAGLMSTGSAPPSRPNTGMSNASSIDDLLGPPSANSGRKGTVRKGKKGRGYIDVMGDKASGSGSQG</sequence>
<accession>A0A5M9J7P7</accession>
<evidence type="ECO:0000313" key="13">
    <source>
        <dbReference type="EMBL" id="KAA8563646.1"/>
    </source>
</evidence>
<comment type="function">
    <text evidence="8">Involved in the initiation of assembly of the COPII coat required for the formation of transport vesicles from the endoplasmic reticulum (ER) and the selection of cargo molecules. Also involved in autophagy.</text>
</comment>
<name>A0A5M9J7P7_MONFR</name>
<evidence type="ECO:0000256" key="9">
    <source>
        <dbReference type="ARBA" id="ARBA00030650"/>
    </source>
</evidence>
<comment type="similarity">
    <text evidence="2">Belongs to the SEC16 family.</text>
</comment>
<comment type="caution">
    <text evidence="13">The sequence shown here is derived from an EMBL/GenBank/DDBJ whole genome shotgun (WGS) entry which is preliminary data.</text>
</comment>
<evidence type="ECO:0000256" key="5">
    <source>
        <dbReference type="ARBA" id="ARBA00022448"/>
    </source>
</evidence>
<feature type="compositionally biased region" description="Basic and acidic residues" evidence="11">
    <location>
        <begin position="478"/>
        <end position="498"/>
    </location>
</feature>
<evidence type="ECO:0000256" key="4">
    <source>
        <dbReference type="ARBA" id="ARBA00021659"/>
    </source>
</evidence>
<dbReference type="GO" id="GO:0070971">
    <property type="term" value="C:endoplasmic reticulum exit site"/>
    <property type="evidence" value="ECO:0007669"/>
    <property type="project" value="TreeGrafter"/>
</dbReference>
<feature type="compositionally biased region" description="Basic and acidic residues" evidence="11">
    <location>
        <begin position="431"/>
        <end position="462"/>
    </location>
</feature>
<keyword evidence="7" id="KW-0931">ER-Golgi transport</keyword>
<dbReference type="PANTHER" id="PTHR13402:SF6">
    <property type="entry name" value="SECRETORY 16, ISOFORM I"/>
    <property type="match status" value="1"/>
</dbReference>
<evidence type="ECO:0000256" key="6">
    <source>
        <dbReference type="ARBA" id="ARBA00022824"/>
    </source>
</evidence>
<evidence type="ECO:0000256" key="8">
    <source>
        <dbReference type="ARBA" id="ARBA00024687"/>
    </source>
</evidence>
<dbReference type="GO" id="GO:0007030">
    <property type="term" value="P:Golgi organization"/>
    <property type="evidence" value="ECO:0007669"/>
    <property type="project" value="TreeGrafter"/>
</dbReference>
<evidence type="ECO:0000313" key="14">
    <source>
        <dbReference type="Proteomes" id="UP000322873"/>
    </source>
</evidence>
<dbReference type="GO" id="GO:0005789">
    <property type="term" value="C:endoplasmic reticulum membrane"/>
    <property type="evidence" value="ECO:0007669"/>
    <property type="project" value="UniProtKB-SubCell"/>
</dbReference>